<accession>A0AA39MFT3</accession>
<evidence type="ECO:0000256" key="1">
    <source>
        <dbReference type="SAM" id="MobiDB-lite"/>
    </source>
</evidence>
<dbReference type="Proteomes" id="UP001175226">
    <property type="component" value="Unassembled WGS sequence"/>
</dbReference>
<gene>
    <name evidence="2" type="ORF">EV421DRAFT_1441340</name>
</gene>
<evidence type="ECO:0000313" key="3">
    <source>
        <dbReference type="Proteomes" id="UP001175226"/>
    </source>
</evidence>
<name>A0AA39MFT3_9AGAR</name>
<dbReference type="AlphaFoldDB" id="A0AA39MFT3"/>
<protein>
    <submittedName>
        <fullName evidence="2">Uncharacterized protein</fullName>
    </submittedName>
</protein>
<sequence length="164" mass="18957">MLNQSRPKTRDGGCNSSSTTVPERAVRLRQETRIVWRCRHSRRWLCMGWFVPLHGQGRRGRYTVRDGMRQDFSIGLSRRAHQGAAPTQKASYGNKFYPRKRTTILETWLEPLRVLHGLARNKDQLLQVYPPGCRPSLFTKVDQAVHTKIKIEAGIRMVMSPSTR</sequence>
<evidence type="ECO:0000313" key="2">
    <source>
        <dbReference type="EMBL" id="KAK0433261.1"/>
    </source>
</evidence>
<organism evidence="2 3">
    <name type="scientific">Armillaria borealis</name>
    <dbReference type="NCBI Taxonomy" id="47425"/>
    <lineage>
        <taxon>Eukaryota</taxon>
        <taxon>Fungi</taxon>
        <taxon>Dikarya</taxon>
        <taxon>Basidiomycota</taxon>
        <taxon>Agaricomycotina</taxon>
        <taxon>Agaricomycetes</taxon>
        <taxon>Agaricomycetidae</taxon>
        <taxon>Agaricales</taxon>
        <taxon>Marasmiineae</taxon>
        <taxon>Physalacriaceae</taxon>
        <taxon>Armillaria</taxon>
    </lineage>
</organism>
<feature type="region of interest" description="Disordered" evidence="1">
    <location>
        <begin position="1"/>
        <end position="23"/>
    </location>
</feature>
<proteinExistence type="predicted"/>
<keyword evidence="3" id="KW-1185">Reference proteome</keyword>
<reference evidence="2" key="1">
    <citation type="submission" date="2023-06" db="EMBL/GenBank/DDBJ databases">
        <authorList>
            <consortium name="Lawrence Berkeley National Laboratory"/>
            <person name="Ahrendt S."/>
            <person name="Sahu N."/>
            <person name="Indic B."/>
            <person name="Wong-Bajracharya J."/>
            <person name="Merenyi Z."/>
            <person name="Ke H.-M."/>
            <person name="Monk M."/>
            <person name="Kocsube S."/>
            <person name="Drula E."/>
            <person name="Lipzen A."/>
            <person name="Balint B."/>
            <person name="Henrissat B."/>
            <person name="Andreopoulos B."/>
            <person name="Martin F.M."/>
            <person name="Harder C.B."/>
            <person name="Rigling D."/>
            <person name="Ford K.L."/>
            <person name="Foster G.D."/>
            <person name="Pangilinan J."/>
            <person name="Papanicolaou A."/>
            <person name="Barry K."/>
            <person name="LaButti K."/>
            <person name="Viragh M."/>
            <person name="Koriabine M."/>
            <person name="Yan M."/>
            <person name="Riley R."/>
            <person name="Champramary S."/>
            <person name="Plett K.L."/>
            <person name="Tsai I.J."/>
            <person name="Slot J."/>
            <person name="Sipos G."/>
            <person name="Plett J."/>
            <person name="Nagy L.G."/>
            <person name="Grigoriev I.V."/>
        </authorList>
    </citation>
    <scope>NUCLEOTIDE SEQUENCE</scope>
    <source>
        <strain evidence="2">FPL87.14</strain>
    </source>
</reference>
<dbReference type="EMBL" id="JAUEPT010000083">
    <property type="protein sequence ID" value="KAK0433261.1"/>
    <property type="molecule type" value="Genomic_DNA"/>
</dbReference>
<comment type="caution">
    <text evidence="2">The sequence shown here is derived from an EMBL/GenBank/DDBJ whole genome shotgun (WGS) entry which is preliminary data.</text>
</comment>